<dbReference type="GO" id="GO:0032543">
    <property type="term" value="P:mitochondrial translation"/>
    <property type="evidence" value="ECO:0007669"/>
    <property type="project" value="TreeGrafter"/>
</dbReference>
<dbReference type="InterPro" id="IPR041715">
    <property type="entry name" value="HisRS-like_core"/>
</dbReference>
<sequence>KGTIDFDPADSKLINEIIDKSKKVFELHGGRSLDTPTFELLEILKNKSEESLIFELNDQGGDICGLRFDLTVPLARYLAQNNVTTLRRYQIGKVYRRDQPAITKGRYREFYQCDFDICGNFIPLLPDAESIKIADEILESFDIGEFIIKINHRKLITAMCLFCLEGESVKCDVDE</sequence>
<evidence type="ECO:0000313" key="4">
    <source>
        <dbReference type="Proteomes" id="UP000051530"/>
    </source>
</evidence>
<feature type="non-terminal residue" evidence="3">
    <location>
        <position position="175"/>
    </location>
</feature>
<dbReference type="PANTHER" id="PTHR11476">
    <property type="entry name" value="HISTIDYL-TRNA SYNTHETASE"/>
    <property type="match status" value="1"/>
</dbReference>
<reference evidence="3 4" key="1">
    <citation type="submission" date="2015-07" db="EMBL/GenBank/DDBJ databases">
        <title>The genome of Pseudoloma neurophilia, a relevant intracellular parasite of the zebrafish.</title>
        <authorList>
            <person name="Ndikumana S."/>
            <person name="Pelin A."/>
            <person name="Sanders J."/>
            <person name="Corradi N."/>
        </authorList>
    </citation>
    <scope>NUCLEOTIDE SEQUENCE [LARGE SCALE GENOMIC DNA]</scope>
    <source>
        <strain evidence="3 4">MK1</strain>
    </source>
</reference>
<dbReference type="OrthoDB" id="1906957at2759"/>
<dbReference type="AlphaFoldDB" id="A0A0R0LWW2"/>
<dbReference type="EMBL" id="LGUB01001569">
    <property type="protein sequence ID" value="KRH91743.1"/>
    <property type="molecule type" value="Genomic_DNA"/>
</dbReference>
<evidence type="ECO:0000313" key="3">
    <source>
        <dbReference type="EMBL" id="KRH91743.1"/>
    </source>
</evidence>
<keyword evidence="4" id="KW-1185">Reference proteome</keyword>
<dbReference type="CDD" id="cd00773">
    <property type="entry name" value="HisRS-like_core"/>
    <property type="match status" value="1"/>
</dbReference>
<protein>
    <submittedName>
        <fullName evidence="3">Histidine-tRNA synthetase</fullName>
    </submittedName>
</protein>
<keyword evidence="3" id="KW-0436">Ligase</keyword>
<comment type="similarity">
    <text evidence="1">Belongs to the class-II aminoacyl-tRNA synthetase family.</text>
</comment>
<dbReference type="Proteomes" id="UP000051530">
    <property type="component" value="Unassembled WGS sequence"/>
</dbReference>
<feature type="domain" description="Aminoacyl-transfer RNA synthetases class-II family profile" evidence="2">
    <location>
        <begin position="1"/>
        <end position="117"/>
    </location>
</feature>
<evidence type="ECO:0000259" key="2">
    <source>
        <dbReference type="PROSITE" id="PS50862"/>
    </source>
</evidence>
<organism evidence="3 4">
    <name type="scientific">Pseudoloma neurophilia</name>
    <dbReference type="NCBI Taxonomy" id="146866"/>
    <lineage>
        <taxon>Eukaryota</taxon>
        <taxon>Fungi</taxon>
        <taxon>Fungi incertae sedis</taxon>
        <taxon>Microsporidia</taxon>
        <taxon>Pseudoloma</taxon>
    </lineage>
</organism>
<dbReference type="GO" id="GO:0004821">
    <property type="term" value="F:histidine-tRNA ligase activity"/>
    <property type="evidence" value="ECO:0007669"/>
    <property type="project" value="TreeGrafter"/>
</dbReference>
<dbReference type="GO" id="GO:0005739">
    <property type="term" value="C:mitochondrion"/>
    <property type="evidence" value="ECO:0007669"/>
    <property type="project" value="TreeGrafter"/>
</dbReference>
<dbReference type="PROSITE" id="PS50862">
    <property type="entry name" value="AA_TRNA_LIGASE_II"/>
    <property type="match status" value="1"/>
</dbReference>
<dbReference type="VEuPathDB" id="MicrosporidiaDB:M153_282490001"/>
<accession>A0A0R0LWW2</accession>
<name>A0A0R0LWW2_9MICR</name>
<evidence type="ECO:0000256" key="1">
    <source>
        <dbReference type="ARBA" id="ARBA00008226"/>
    </source>
</evidence>
<proteinExistence type="inferred from homology"/>
<dbReference type="PANTHER" id="PTHR11476:SF7">
    <property type="entry name" value="HISTIDINE--TRNA LIGASE"/>
    <property type="match status" value="1"/>
</dbReference>
<dbReference type="Pfam" id="PF13393">
    <property type="entry name" value="tRNA-synt_His"/>
    <property type="match status" value="1"/>
</dbReference>
<keyword evidence="3" id="KW-0030">Aminoacyl-tRNA synthetase</keyword>
<dbReference type="Gene3D" id="3.30.930.10">
    <property type="entry name" value="Bira Bifunctional Protein, Domain 2"/>
    <property type="match status" value="1"/>
</dbReference>
<dbReference type="GO" id="GO:0003723">
    <property type="term" value="F:RNA binding"/>
    <property type="evidence" value="ECO:0007669"/>
    <property type="project" value="TreeGrafter"/>
</dbReference>
<dbReference type="SUPFAM" id="SSF55681">
    <property type="entry name" value="Class II aaRS and biotin synthetases"/>
    <property type="match status" value="1"/>
</dbReference>
<comment type="caution">
    <text evidence="3">The sequence shown here is derived from an EMBL/GenBank/DDBJ whole genome shotgun (WGS) entry which is preliminary data.</text>
</comment>
<dbReference type="GO" id="GO:0005829">
    <property type="term" value="C:cytosol"/>
    <property type="evidence" value="ECO:0007669"/>
    <property type="project" value="TreeGrafter"/>
</dbReference>
<dbReference type="GO" id="GO:0006427">
    <property type="term" value="P:histidyl-tRNA aminoacylation"/>
    <property type="evidence" value="ECO:0007669"/>
    <property type="project" value="TreeGrafter"/>
</dbReference>
<dbReference type="InterPro" id="IPR045864">
    <property type="entry name" value="aa-tRNA-synth_II/BPL/LPL"/>
</dbReference>
<feature type="non-terminal residue" evidence="3">
    <location>
        <position position="1"/>
    </location>
</feature>
<dbReference type="InterPro" id="IPR006195">
    <property type="entry name" value="aa-tRNA-synth_II"/>
</dbReference>
<gene>
    <name evidence="3" type="ORF">M153_282490001</name>
</gene>